<feature type="transmembrane region" description="Helical" evidence="5">
    <location>
        <begin position="415"/>
        <end position="445"/>
    </location>
</feature>
<dbReference type="EMBL" id="JACIDW010000001">
    <property type="protein sequence ID" value="MBB3962972.1"/>
    <property type="molecule type" value="Genomic_DNA"/>
</dbReference>
<dbReference type="PANTHER" id="PTHR11814">
    <property type="entry name" value="SULFATE TRANSPORTER"/>
    <property type="match status" value="1"/>
</dbReference>
<dbReference type="GO" id="GO:0055085">
    <property type="term" value="P:transmembrane transport"/>
    <property type="evidence" value="ECO:0007669"/>
    <property type="project" value="InterPro"/>
</dbReference>
<evidence type="ECO:0000259" key="6">
    <source>
        <dbReference type="Pfam" id="PF00916"/>
    </source>
</evidence>
<dbReference type="InterPro" id="IPR001902">
    <property type="entry name" value="SLC26A/SulP_fam"/>
</dbReference>
<dbReference type="RefSeq" id="WP_183898665.1">
    <property type="nucleotide sequence ID" value="NZ_JACIDW010000001.1"/>
</dbReference>
<feature type="transmembrane region" description="Helical" evidence="5">
    <location>
        <begin position="90"/>
        <end position="112"/>
    </location>
</feature>
<feature type="transmembrane region" description="Helical" evidence="5">
    <location>
        <begin position="368"/>
        <end position="395"/>
    </location>
</feature>
<evidence type="ECO:0000313" key="7">
    <source>
        <dbReference type="EMBL" id="MBB3962972.1"/>
    </source>
</evidence>
<keyword evidence="4 5" id="KW-0472">Membrane</keyword>
<feature type="transmembrane region" description="Helical" evidence="5">
    <location>
        <begin position="124"/>
        <end position="146"/>
    </location>
</feature>
<evidence type="ECO:0000313" key="8">
    <source>
        <dbReference type="Proteomes" id="UP000582090"/>
    </source>
</evidence>
<evidence type="ECO:0000256" key="1">
    <source>
        <dbReference type="ARBA" id="ARBA00004141"/>
    </source>
</evidence>
<evidence type="ECO:0000256" key="2">
    <source>
        <dbReference type="ARBA" id="ARBA00022692"/>
    </source>
</evidence>
<comment type="subcellular location">
    <subcellularLocation>
        <location evidence="1">Membrane</location>
        <topology evidence="1">Multi-pass membrane protein</topology>
    </subcellularLocation>
</comment>
<keyword evidence="3 5" id="KW-1133">Transmembrane helix</keyword>
<feature type="domain" description="SLC26A/SulP transporter" evidence="6">
    <location>
        <begin position="21"/>
        <end position="161"/>
    </location>
</feature>
<gene>
    <name evidence="7" type="ORF">GGQ67_000590</name>
</gene>
<feature type="transmembrane region" description="Helical" evidence="5">
    <location>
        <begin position="23"/>
        <end position="43"/>
    </location>
</feature>
<dbReference type="AlphaFoldDB" id="A0A7W6CKT6"/>
<dbReference type="Proteomes" id="UP000582090">
    <property type="component" value="Unassembled WGS sequence"/>
</dbReference>
<feature type="transmembrane region" description="Helical" evidence="5">
    <location>
        <begin position="287"/>
        <end position="309"/>
    </location>
</feature>
<dbReference type="InterPro" id="IPR011547">
    <property type="entry name" value="SLC26A/SulP_dom"/>
</dbReference>
<feature type="transmembrane region" description="Helical" evidence="5">
    <location>
        <begin position="205"/>
        <end position="224"/>
    </location>
</feature>
<accession>A0A7W6CKT6</accession>
<proteinExistence type="predicted"/>
<dbReference type="GO" id="GO:0016020">
    <property type="term" value="C:membrane"/>
    <property type="evidence" value="ECO:0007669"/>
    <property type="project" value="UniProtKB-SubCell"/>
</dbReference>
<dbReference type="Pfam" id="PF00916">
    <property type="entry name" value="Sulfate_transp"/>
    <property type="match status" value="2"/>
</dbReference>
<feature type="transmembrane region" description="Helical" evidence="5">
    <location>
        <begin position="236"/>
        <end position="258"/>
    </location>
</feature>
<comment type="caution">
    <text evidence="7">The sequence shown here is derived from an EMBL/GenBank/DDBJ whole genome shotgun (WGS) entry which is preliminary data.</text>
</comment>
<evidence type="ECO:0000256" key="4">
    <source>
        <dbReference type="ARBA" id="ARBA00023136"/>
    </source>
</evidence>
<evidence type="ECO:0000256" key="5">
    <source>
        <dbReference type="SAM" id="Phobius"/>
    </source>
</evidence>
<reference evidence="7 8" key="1">
    <citation type="submission" date="2020-08" db="EMBL/GenBank/DDBJ databases">
        <title>Genomic Encyclopedia of Type Strains, Phase IV (KMG-IV): sequencing the most valuable type-strain genomes for metagenomic binning, comparative biology and taxonomic classification.</title>
        <authorList>
            <person name="Goeker M."/>
        </authorList>
    </citation>
    <scope>NUCLEOTIDE SEQUENCE [LARGE SCALE GENOMIC DNA]</scope>
    <source>
        <strain evidence="7 8">DSM 26575</strain>
    </source>
</reference>
<feature type="domain" description="SLC26A/SulP transporter" evidence="6">
    <location>
        <begin position="207"/>
        <end position="410"/>
    </location>
</feature>
<feature type="transmembrane region" description="Helical" evidence="5">
    <location>
        <begin position="50"/>
        <end position="70"/>
    </location>
</feature>
<evidence type="ECO:0000256" key="3">
    <source>
        <dbReference type="ARBA" id="ARBA00022989"/>
    </source>
</evidence>
<keyword evidence="2 5" id="KW-0812">Transmembrane</keyword>
<protein>
    <submittedName>
        <fullName evidence="7">MFS superfamily sulfate permease-like transporter</fullName>
    </submittedName>
</protein>
<organism evidence="7 8">
    <name type="scientific">Rhizobium metallidurans</name>
    <dbReference type="NCBI Taxonomy" id="1265931"/>
    <lineage>
        <taxon>Bacteria</taxon>
        <taxon>Pseudomonadati</taxon>
        <taxon>Pseudomonadota</taxon>
        <taxon>Alphaproteobacteria</taxon>
        <taxon>Hyphomicrobiales</taxon>
        <taxon>Rhizobiaceae</taxon>
        <taxon>Rhizobium/Agrobacterium group</taxon>
        <taxon>Rhizobium</taxon>
    </lineage>
</organism>
<keyword evidence="8" id="KW-1185">Reference proteome</keyword>
<name>A0A7W6CKT6_9HYPH</name>
<sequence length="555" mass="57534">MADISSRTSAPGGPKPSTALADFASSVVVFLVAIPLCLGIAVASGVPVAMGLVSGIVGGIVVGLLAGSPLQVSGPAAGLAVIVFGFVDRYGLAALGPVVVAAGALQILAGFFRIGSWFRAISPAVVHGMLAGIGILIVLGQIHVLMGSKPAAGGIDNVAAMDESVAALFNHAEPVANAASQAAAAVPASPTAADTDALPVWMADIFTTEALALMIGVASLLAMIGWEKLRPARLRLVPGALVGVGFGTLLAVVFNLPIARVQLPASLLDGISVPAAADFLRLTEPGIFVTVLVIAVIASAETLLSAAAVDRMHDGVRTRFNRELFAQGVGNGICGMLGALPITGVIVRSSANVQAGAKTRASAVMHGVWVLALVALLPQLLGVVPLTALAAVLLVTGCRLVSLHHVRHLFDHHGWVPVGIWLATVAMIVTQDLLIGVGIGLALSIMEIAPHLRRRLRIESREENGAIALTLDGAATCKDLPALLDTLESLPSNRNVQLVGRDLHFVDHTSAETISDWVKREARAGRKMEFIHPRHEDRHKRLGPLFHRLDAEARA</sequence>